<dbReference type="EMBL" id="BMAW01068982">
    <property type="protein sequence ID" value="GFT66641.1"/>
    <property type="molecule type" value="Genomic_DNA"/>
</dbReference>
<evidence type="ECO:0000313" key="2">
    <source>
        <dbReference type="Proteomes" id="UP000887013"/>
    </source>
</evidence>
<dbReference type="AlphaFoldDB" id="A0A8X6U1V1"/>
<name>A0A8X6U1V1_NEPPI</name>
<dbReference type="Proteomes" id="UP000887013">
    <property type="component" value="Unassembled WGS sequence"/>
</dbReference>
<keyword evidence="2" id="KW-1185">Reference proteome</keyword>
<comment type="caution">
    <text evidence="1">The sequence shown here is derived from an EMBL/GenBank/DDBJ whole genome shotgun (WGS) entry which is preliminary data.</text>
</comment>
<sequence>MVKRLIILLHQPLLEYKIVKLYKTLHAFGAPLAKKYAVFVHPTKYIAHGTKSNMVVHPAGATPVPASLVPSEP</sequence>
<gene>
    <name evidence="1" type="ORF">NPIL_611771</name>
</gene>
<evidence type="ECO:0000313" key="1">
    <source>
        <dbReference type="EMBL" id="GFT66641.1"/>
    </source>
</evidence>
<accession>A0A8X6U1V1</accession>
<reference evidence="1" key="1">
    <citation type="submission" date="2020-08" db="EMBL/GenBank/DDBJ databases">
        <title>Multicomponent nature underlies the extraordinary mechanical properties of spider dragline silk.</title>
        <authorList>
            <person name="Kono N."/>
            <person name="Nakamura H."/>
            <person name="Mori M."/>
            <person name="Yoshida Y."/>
            <person name="Ohtoshi R."/>
            <person name="Malay A.D."/>
            <person name="Moran D.A.P."/>
            <person name="Tomita M."/>
            <person name="Numata K."/>
            <person name="Arakawa K."/>
        </authorList>
    </citation>
    <scope>NUCLEOTIDE SEQUENCE</scope>
</reference>
<protein>
    <submittedName>
        <fullName evidence="1">Uncharacterized protein</fullName>
    </submittedName>
</protein>
<proteinExistence type="predicted"/>
<organism evidence="1 2">
    <name type="scientific">Nephila pilipes</name>
    <name type="common">Giant wood spider</name>
    <name type="synonym">Nephila maculata</name>
    <dbReference type="NCBI Taxonomy" id="299642"/>
    <lineage>
        <taxon>Eukaryota</taxon>
        <taxon>Metazoa</taxon>
        <taxon>Ecdysozoa</taxon>
        <taxon>Arthropoda</taxon>
        <taxon>Chelicerata</taxon>
        <taxon>Arachnida</taxon>
        <taxon>Araneae</taxon>
        <taxon>Araneomorphae</taxon>
        <taxon>Entelegynae</taxon>
        <taxon>Araneoidea</taxon>
        <taxon>Nephilidae</taxon>
        <taxon>Nephila</taxon>
    </lineage>
</organism>